<keyword evidence="2" id="KW-0472">Membrane</keyword>
<dbReference type="EMBL" id="JALJXV010000007">
    <property type="protein sequence ID" value="MCP1675860.1"/>
    <property type="molecule type" value="Genomic_DNA"/>
</dbReference>
<dbReference type="InterPro" id="IPR015810">
    <property type="entry name" value="Photo_RC_H_N"/>
</dbReference>
<dbReference type="SUPFAM" id="SSF81490">
    <property type="entry name" value="Photosystem II reaction centre subunit H, transmembrane region"/>
    <property type="match status" value="1"/>
</dbReference>
<gene>
    <name evidence="5" type="ORF">J2T57_003015</name>
</gene>
<feature type="compositionally biased region" description="Acidic residues" evidence="1">
    <location>
        <begin position="195"/>
        <end position="208"/>
    </location>
</feature>
<feature type="region of interest" description="Disordered" evidence="1">
    <location>
        <begin position="189"/>
        <end position="220"/>
    </location>
</feature>
<feature type="domain" description="PRC-barrel" evidence="4">
    <location>
        <begin position="149"/>
        <end position="189"/>
    </location>
</feature>
<keyword evidence="2" id="KW-0812">Transmembrane</keyword>
<proteinExistence type="predicted"/>
<evidence type="ECO:0000259" key="4">
    <source>
        <dbReference type="Pfam" id="PF05239"/>
    </source>
</evidence>
<dbReference type="GO" id="GO:0030077">
    <property type="term" value="C:plasma membrane light-harvesting complex"/>
    <property type="evidence" value="ECO:0007669"/>
    <property type="project" value="InterPro"/>
</dbReference>
<dbReference type="Pfam" id="PF05239">
    <property type="entry name" value="PRC"/>
    <property type="match status" value="1"/>
</dbReference>
<evidence type="ECO:0000259" key="3">
    <source>
        <dbReference type="Pfam" id="PF03967"/>
    </source>
</evidence>
<dbReference type="InterPro" id="IPR014747">
    <property type="entry name" value="Bac_photo_RC_H_C"/>
</dbReference>
<comment type="caution">
    <text evidence="5">The sequence shown here is derived from an EMBL/GenBank/DDBJ whole genome shotgun (WGS) entry which is preliminary data.</text>
</comment>
<evidence type="ECO:0000256" key="1">
    <source>
        <dbReference type="SAM" id="MobiDB-lite"/>
    </source>
</evidence>
<protein>
    <submittedName>
        <fullName evidence="5">Photosynthetic reaction center H subunit</fullName>
    </submittedName>
</protein>
<keyword evidence="2" id="KW-1133">Transmembrane helix</keyword>
<feature type="transmembrane region" description="Helical" evidence="2">
    <location>
        <begin position="12"/>
        <end position="31"/>
    </location>
</feature>
<reference evidence="5" key="1">
    <citation type="submission" date="2022-03" db="EMBL/GenBank/DDBJ databases">
        <title>Genomic Encyclopedia of Type Strains, Phase III (KMG-III): the genomes of soil and plant-associated and newly described type strains.</title>
        <authorList>
            <person name="Whitman W."/>
        </authorList>
    </citation>
    <scope>NUCLEOTIDE SEQUENCE</scope>
    <source>
        <strain evidence="5">ANL 6-2</strain>
    </source>
</reference>
<dbReference type="Proteomes" id="UP001205843">
    <property type="component" value="Unassembled WGS sequence"/>
</dbReference>
<dbReference type="NCBIfam" id="TIGR01150">
    <property type="entry name" value="puhA"/>
    <property type="match status" value="1"/>
</dbReference>
<dbReference type="GO" id="GO:0019684">
    <property type="term" value="P:photosynthesis, light reaction"/>
    <property type="evidence" value="ECO:0007669"/>
    <property type="project" value="InterPro"/>
</dbReference>
<feature type="domain" description="Photosynthetic reaction centre H subunit N-terminal" evidence="3">
    <location>
        <begin position="5"/>
        <end position="139"/>
    </location>
</feature>
<organism evidence="5 6">
    <name type="scientific">Natronocella acetinitrilica</name>
    <dbReference type="NCBI Taxonomy" id="414046"/>
    <lineage>
        <taxon>Bacteria</taxon>
        <taxon>Pseudomonadati</taxon>
        <taxon>Pseudomonadota</taxon>
        <taxon>Gammaproteobacteria</taxon>
        <taxon>Chromatiales</taxon>
        <taxon>Ectothiorhodospiraceae</taxon>
        <taxon>Natronocella</taxon>
    </lineage>
</organism>
<dbReference type="InterPro" id="IPR027275">
    <property type="entry name" value="PRC-brl_dom"/>
</dbReference>
<dbReference type="Gene3D" id="4.10.540.10">
    <property type="entry name" value="Photosynthetic reaction centre, H subunit, N-terminal domain"/>
    <property type="match status" value="1"/>
</dbReference>
<sequence>MQTGALTGYLDVAQVVLYVFWIFFAGLIFYLRREDKREGYPLESDRTDRSGGRVSVVGFPSPPSPKTFLLPHGGTQTAPRDEKPQRPVKAEPDVPWPGSPLRPTGNPLKDGVGPAAWAERHDIPDPTWEGDPKIVPMRVATDFWVAEQDPDPRGMPVVALDGEVAGTVKDIWVDRSEFRVLFLEMELAGSKPEAEPEPEEAEGEVAEGEEAKPKRRRTRSAKADTILLPINFARVNPYLGQVKVVSLMASQFADVPRLRKPDQVTLLEEDKITAYFGGGHLYAHPSRQEPLL</sequence>
<feature type="region of interest" description="Disordered" evidence="1">
    <location>
        <begin position="63"/>
        <end position="107"/>
    </location>
</feature>
<evidence type="ECO:0000313" key="5">
    <source>
        <dbReference type="EMBL" id="MCP1675860.1"/>
    </source>
</evidence>
<keyword evidence="6" id="KW-1185">Reference proteome</keyword>
<dbReference type="SUPFAM" id="SSF50346">
    <property type="entry name" value="PRC-barrel domain"/>
    <property type="match status" value="2"/>
</dbReference>
<dbReference type="Gene3D" id="3.90.50.10">
    <property type="entry name" value="Photosynthetic Reaction Center, subunit H, domain 2"/>
    <property type="match status" value="1"/>
</dbReference>
<dbReference type="Pfam" id="PF03967">
    <property type="entry name" value="PRCH"/>
    <property type="match status" value="1"/>
</dbReference>
<dbReference type="AlphaFoldDB" id="A0AAE3KBP0"/>
<dbReference type="InterPro" id="IPR005652">
    <property type="entry name" value="Photo_RC_H"/>
</dbReference>
<feature type="compositionally biased region" description="Basic and acidic residues" evidence="1">
    <location>
        <begin position="79"/>
        <end position="92"/>
    </location>
</feature>
<dbReference type="InterPro" id="IPR011033">
    <property type="entry name" value="PRC_barrel-like_sf"/>
</dbReference>
<evidence type="ECO:0000256" key="2">
    <source>
        <dbReference type="SAM" id="Phobius"/>
    </source>
</evidence>
<accession>A0AAE3KBP0</accession>
<evidence type="ECO:0000313" key="6">
    <source>
        <dbReference type="Proteomes" id="UP001205843"/>
    </source>
</evidence>
<dbReference type="InterPro" id="IPR037097">
    <property type="entry name" value="Photo_RC_H_N_sf"/>
</dbReference>
<name>A0AAE3KBP0_9GAMM</name>
<dbReference type="RefSeq" id="WP_253479885.1">
    <property type="nucleotide sequence ID" value="NZ_JALJXV010000007.1"/>
</dbReference>